<proteinExistence type="predicted"/>
<reference evidence="1 2" key="1">
    <citation type="journal article" date="2017" name="Plant Biotechnol. J.">
        <title>A comprehensive draft genome sequence for lupin (Lupinus angustifolius), an emerging health food: insights into plant-microbe interactions and legume evolution.</title>
        <authorList>
            <person name="Hane J.K."/>
            <person name="Ming Y."/>
            <person name="Kamphuis L.G."/>
            <person name="Nelson M.N."/>
            <person name="Garg G."/>
            <person name="Atkins C.A."/>
            <person name="Bayer P.E."/>
            <person name="Bravo A."/>
            <person name="Bringans S."/>
            <person name="Cannon S."/>
            <person name="Edwards D."/>
            <person name="Foley R."/>
            <person name="Gao L.L."/>
            <person name="Harrison M.J."/>
            <person name="Huang W."/>
            <person name="Hurgobin B."/>
            <person name="Li S."/>
            <person name="Liu C.W."/>
            <person name="McGrath A."/>
            <person name="Morahan G."/>
            <person name="Murray J."/>
            <person name="Weller J."/>
            <person name="Jian J."/>
            <person name="Singh K.B."/>
        </authorList>
    </citation>
    <scope>NUCLEOTIDE SEQUENCE [LARGE SCALE GENOMIC DNA]</scope>
    <source>
        <strain evidence="2">cv. Tanjil</strain>
        <tissue evidence="1">Whole plant</tissue>
    </source>
</reference>
<accession>A0A1J7IR07</accession>
<organism evidence="1 2">
    <name type="scientific">Lupinus angustifolius</name>
    <name type="common">Narrow-leaved blue lupine</name>
    <dbReference type="NCBI Taxonomy" id="3871"/>
    <lineage>
        <taxon>Eukaryota</taxon>
        <taxon>Viridiplantae</taxon>
        <taxon>Streptophyta</taxon>
        <taxon>Embryophyta</taxon>
        <taxon>Tracheophyta</taxon>
        <taxon>Spermatophyta</taxon>
        <taxon>Magnoliopsida</taxon>
        <taxon>eudicotyledons</taxon>
        <taxon>Gunneridae</taxon>
        <taxon>Pentapetalae</taxon>
        <taxon>rosids</taxon>
        <taxon>fabids</taxon>
        <taxon>Fabales</taxon>
        <taxon>Fabaceae</taxon>
        <taxon>Papilionoideae</taxon>
        <taxon>50 kb inversion clade</taxon>
        <taxon>genistoids sensu lato</taxon>
        <taxon>core genistoids</taxon>
        <taxon>Genisteae</taxon>
        <taxon>Lupinus</taxon>
    </lineage>
</organism>
<keyword evidence="2" id="KW-1185">Reference proteome</keyword>
<dbReference type="Proteomes" id="UP000188354">
    <property type="component" value="Chromosome LG02"/>
</dbReference>
<sequence>MPKHKSTKINDVMSKLKVDVPMPETRLEIGAPRLAHALPMTVPKWDMTESGFRHLGHCLCIMIKTHIPPAWVKAKATHQDAYISSIKTNQAKAMHTHHAKVASSVRRNQYQAKLNSSVKIAQPQARVAQH</sequence>
<protein>
    <submittedName>
        <fullName evidence="1">Uncharacterized protein</fullName>
    </submittedName>
</protein>
<dbReference type="EMBL" id="CM007362">
    <property type="protein sequence ID" value="OIW16767.1"/>
    <property type="molecule type" value="Genomic_DNA"/>
</dbReference>
<dbReference type="AlphaFoldDB" id="A0A1J7IR07"/>
<dbReference type="Gramene" id="OIW16767">
    <property type="protein sequence ID" value="OIW16767"/>
    <property type="gene ID" value="TanjilG_05501"/>
</dbReference>
<name>A0A1J7IR07_LUPAN</name>
<evidence type="ECO:0000313" key="1">
    <source>
        <dbReference type="EMBL" id="OIW16767.1"/>
    </source>
</evidence>
<evidence type="ECO:0000313" key="2">
    <source>
        <dbReference type="Proteomes" id="UP000188354"/>
    </source>
</evidence>
<gene>
    <name evidence="1" type="ORF">TanjilG_05501</name>
</gene>